<dbReference type="Pfam" id="PF02441">
    <property type="entry name" value="Flavoprotein"/>
    <property type="match status" value="1"/>
</dbReference>
<keyword evidence="2" id="KW-0285">Flavoprotein</keyword>
<accession>A0A806KQ24</accession>
<name>A0A806KQ24_9BACT</name>
<organism evidence="6">
    <name type="scientific">uncultured bacterium contig00016</name>
    <dbReference type="NCBI Taxonomy" id="1181507"/>
    <lineage>
        <taxon>Bacteria</taxon>
        <taxon>environmental samples</taxon>
    </lineage>
</organism>
<dbReference type="InterPro" id="IPR036551">
    <property type="entry name" value="Flavin_trans-like"/>
</dbReference>
<evidence type="ECO:0000256" key="2">
    <source>
        <dbReference type="ARBA" id="ARBA00022630"/>
    </source>
</evidence>
<evidence type="ECO:0000256" key="4">
    <source>
        <dbReference type="ARBA" id="ARBA00022679"/>
    </source>
</evidence>
<dbReference type="GO" id="GO:0016829">
    <property type="term" value="F:lyase activity"/>
    <property type="evidence" value="ECO:0007669"/>
    <property type="project" value="UniProtKB-KW"/>
</dbReference>
<dbReference type="InterPro" id="IPR004507">
    <property type="entry name" value="UbiX-like"/>
</dbReference>
<evidence type="ECO:0000313" key="6">
    <source>
        <dbReference type="EMBL" id="AGS52899.1"/>
    </source>
</evidence>
<dbReference type="InterPro" id="IPR003382">
    <property type="entry name" value="Flavoprotein"/>
</dbReference>
<keyword evidence="1" id="KW-0637">Prenyltransferase</keyword>
<dbReference type="NCBIfam" id="TIGR00421">
    <property type="entry name" value="ubiX_pad"/>
    <property type="match status" value="1"/>
</dbReference>
<sequence>MRPVILGITGASGSIYAKRFLLSAKERGISVEVIATKTGEAVLKHEGCEHILQNCKVHAIDDFFAPPATGSSEYAGMAILPCSMGTLGRIAAGTSDNLLIRAADVCLKENRPLALSPREMPLSEIHLENMLKLKRAGAVIIPACPHFYKHPKTIEDLADTVVERVFNFLHS</sequence>
<evidence type="ECO:0000256" key="3">
    <source>
        <dbReference type="ARBA" id="ARBA00022643"/>
    </source>
</evidence>
<dbReference type="Gene3D" id="3.40.50.1950">
    <property type="entry name" value="Flavin prenyltransferase-like"/>
    <property type="match status" value="1"/>
</dbReference>
<dbReference type="EMBL" id="JQ844215">
    <property type="protein sequence ID" value="AGS52899.1"/>
    <property type="molecule type" value="Genomic_DNA"/>
</dbReference>
<keyword evidence="4" id="KW-0808">Transferase</keyword>
<protein>
    <submittedName>
        <fullName evidence="6">3-polyprenyl-4-hydroxybenzoate carboxy-lyase UbiX</fullName>
        <ecNumber evidence="6">4.1.1.-</ecNumber>
    </submittedName>
</protein>
<dbReference type="GO" id="GO:0004659">
    <property type="term" value="F:prenyltransferase activity"/>
    <property type="evidence" value="ECO:0007669"/>
    <property type="project" value="UniProtKB-KW"/>
</dbReference>
<dbReference type="AlphaFoldDB" id="A0A806KQ24"/>
<dbReference type="EC" id="4.1.1.-" evidence="6"/>
<evidence type="ECO:0000259" key="5">
    <source>
        <dbReference type="Pfam" id="PF02441"/>
    </source>
</evidence>
<reference evidence="6" key="1">
    <citation type="submission" date="2012-03" db="EMBL/GenBank/DDBJ databases">
        <title>Functional metagenomics reveals considerable lignocellulase gene clusters in the gut microbiome of a wood-feeding higher termite.</title>
        <authorList>
            <person name="Liu N."/>
        </authorList>
    </citation>
    <scope>NUCLEOTIDE SEQUENCE</scope>
</reference>
<keyword evidence="3" id="KW-0288">FMN</keyword>
<feature type="domain" description="Flavoprotein" evidence="5">
    <location>
        <begin position="4"/>
        <end position="167"/>
    </location>
</feature>
<keyword evidence="6" id="KW-0456">Lyase</keyword>
<dbReference type="SUPFAM" id="SSF52507">
    <property type="entry name" value="Homo-oligomeric flavin-containing Cys decarboxylases, HFCD"/>
    <property type="match status" value="1"/>
</dbReference>
<evidence type="ECO:0000256" key="1">
    <source>
        <dbReference type="ARBA" id="ARBA00022602"/>
    </source>
</evidence>
<proteinExistence type="predicted"/>